<feature type="region of interest" description="Disordered" evidence="1">
    <location>
        <begin position="452"/>
        <end position="474"/>
    </location>
</feature>
<proteinExistence type="predicted"/>
<dbReference type="RefSeq" id="WP_341423912.1">
    <property type="nucleotide sequence ID" value="NZ_JBBUTG010000001.1"/>
</dbReference>
<dbReference type="PANTHER" id="PTHR35399:SF2">
    <property type="entry name" value="DUF839 DOMAIN-CONTAINING PROTEIN"/>
    <property type="match status" value="1"/>
</dbReference>
<protein>
    <submittedName>
        <fullName evidence="2">PhoX family phosphatase</fullName>
    </submittedName>
</protein>
<name>A0ABU9BHZ2_9BURK</name>
<keyword evidence="3" id="KW-1185">Reference proteome</keyword>
<comment type="caution">
    <text evidence="2">The sequence shown here is derived from an EMBL/GenBank/DDBJ whole genome shotgun (WGS) entry which is preliminary data.</text>
</comment>
<evidence type="ECO:0000256" key="1">
    <source>
        <dbReference type="SAM" id="MobiDB-lite"/>
    </source>
</evidence>
<sequence>MAKSFSEMEDSNRSANLSIHEVSDPARRVWLRGGLAAATGSLFGPAVLTACAATPSANSAAPALGRSIGFKGVAMAATDTVVVPEGYRAQVLYRWGDPVGVAGQMPAFKPDASNTAAEQALQAGMHHDGMAFFPLDGGARRGVLAMNHEYVDDGLLHPDGVKTWSAEKAYKSMAAHGVSVIEVEKTQTGWQTVTPSRYARRITARTPMRIAGPAAGHAMMKTAADPAGTQVLGTFNNCANGQTPWGTYLTCEENWAGYFEGPEQPDAHQKRWGLRKGSGSYFRWHEADERFDATRHPNEFNRFGWVVEIDPMDPTSVPVKRTALGRAAHEGAATALTRSGKAVVYMGEDARFEYIYKFVSRDAMKPGGLAANRELLDHGTLYVARFDAGGRGVWLPMVHGQGPLTAAAGFADQGEVLIKSRQAADALGATKMDRPEWTTVDMATGQVYCTLTNNTDRGKPDRPGPDAANPRAPNTMGQIIRWKEDGDLDGTAFSWDHLVLAGDPAQEREGARGNIRGDYFGSPDGLWVDPRGVLWIQTDASSSVMGQGEYSRLPNNQMLACDPTDPKGQIRRFLLGPTGCEVTGIAMASDLRTMFVNIQHPGESPSERSDPAQPSRYSKWPDGGRPRSATVVITKLDGGVIGT</sequence>
<evidence type="ECO:0000313" key="3">
    <source>
        <dbReference type="Proteomes" id="UP001371218"/>
    </source>
</evidence>
<evidence type="ECO:0000313" key="2">
    <source>
        <dbReference type="EMBL" id="MEK8029575.1"/>
    </source>
</evidence>
<organism evidence="2 3">
    <name type="scientific">Ideonella lacteola</name>
    <dbReference type="NCBI Taxonomy" id="2984193"/>
    <lineage>
        <taxon>Bacteria</taxon>
        <taxon>Pseudomonadati</taxon>
        <taxon>Pseudomonadota</taxon>
        <taxon>Betaproteobacteria</taxon>
        <taxon>Burkholderiales</taxon>
        <taxon>Sphaerotilaceae</taxon>
        <taxon>Ideonella</taxon>
    </lineage>
</organism>
<reference evidence="2 3" key="1">
    <citation type="submission" date="2024-04" db="EMBL/GenBank/DDBJ databases">
        <title>Novel species of the genus Ideonella isolated from streams.</title>
        <authorList>
            <person name="Lu H."/>
        </authorList>
    </citation>
    <scope>NUCLEOTIDE SEQUENCE [LARGE SCALE GENOMIC DNA]</scope>
    <source>
        <strain evidence="2 3">DXS29W</strain>
    </source>
</reference>
<dbReference type="InterPro" id="IPR008557">
    <property type="entry name" value="PhoX"/>
</dbReference>
<feature type="region of interest" description="Disordered" evidence="1">
    <location>
        <begin position="599"/>
        <end position="628"/>
    </location>
</feature>
<dbReference type="SUPFAM" id="SSF63829">
    <property type="entry name" value="Calcium-dependent phosphotriesterase"/>
    <property type="match status" value="1"/>
</dbReference>
<dbReference type="Pfam" id="PF05787">
    <property type="entry name" value="PhoX"/>
    <property type="match status" value="1"/>
</dbReference>
<gene>
    <name evidence="2" type="ORF">AACH06_01975</name>
</gene>
<dbReference type="EMBL" id="JBBUTG010000001">
    <property type="protein sequence ID" value="MEK8029575.1"/>
    <property type="molecule type" value="Genomic_DNA"/>
</dbReference>
<dbReference type="PANTHER" id="PTHR35399">
    <property type="entry name" value="SLR8030 PROTEIN"/>
    <property type="match status" value="1"/>
</dbReference>
<dbReference type="Proteomes" id="UP001371218">
    <property type="component" value="Unassembled WGS sequence"/>
</dbReference>
<accession>A0ABU9BHZ2</accession>